<dbReference type="AlphaFoldDB" id="A0AAD9VKL7"/>
<reference evidence="2" key="1">
    <citation type="submission" date="2021-08" db="EMBL/GenBank/DDBJ databases">
        <authorList>
            <person name="Misof B."/>
            <person name="Oliver O."/>
            <person name="Podsiadlowski L."/>
            <person name="Donath A."/>
            <person name="Peters R."/>
            <person name="Mayer C."/>
            <person name="Rust J."/>
            <person name="Gunkel S."/>
            <person name="Lesny P."/>
            <person name="Martin S."/>
            <person name="Oeyen J.P."/>
            <person name="Petersen M."/>
            <person name="Panagiotis P."/>
            <person name="Wilbrandt J."/>
            <person name="Tanja T."/>
        </authorList>
    </citation>
    <scope>NUCLEOTIDE SEQUENCE</scope>
    <source>
        <strain evidence="2">GBR_01_08_01A</strain>
        <tissue evidence="2">Thorax + abdomen</tissue>
    </source>
</reference>
<reference evidence="2" key="2">
    <citation type="journal article" date="2023" name="Commun. Biol.">
        <title>Intrasexual cuticular hydrocarbon dimorphism in a wasp sheds light on hydrocarbon biosynthesis genes in Hymenoptera.</title>
        <authorList>
            <person name="Moris V.C."/>
            <person name="Podsiadlowski L."/>
            <person name="Martin S."/>
            <person name="Oeyen J.P."/>
            <person name="Donath A."/>
            <person name="Petersen M."/>
            <person name="Wilbrandt J."/>
            <person name="Misof B."/>
            <person name="Liedtke D."/>
            <person name="Thamm M."/>
            <person name="Scheiner R."/>
            <person name="Schmitt T."/>
            <person name="Niehuis O."/>
        </authorList>
    </citation>
    <scope>NUCLEOTIDE SEQUENCE</scope>
    <source>
        <strain evidence="2">GBR_01_08_01A</strain>
    </source>
</reference>
<gene>
    <name evidence="2" type="ORF">KPH14_012894</name>
</gene>
<name>A0AAD9VKL7_9HYME</name>
<feature type="non-terminal residue" evidence="2">
    <location>
        <position position="376"/>
    </location>
</feature>
<evidence type="ECO:0000256" key="1">
    <source>
        <dbReference type="SAM" id="MobiDB-lite"/>
    </source>
</evidence>
<evidence type="ECO:0008006" key="4">
    <source>
        <dbReference type="Google" id="ProtNLM"/>
    </source>
</evidence>
<protein>
    <recommendedName>
        <fullName evidence="4">Reverse transcriptase domain-containing protein</fullName>
    </recommendedName>
</protein>
<accession>A0AAD9VKL7</accession>
<comment type="caution">
    <text evidence="2">The sequence shown here is derived from an EMBL/GenBank/DDBJ whole genome shotgun (WGS) entry which is preliminary data.</text>
</comment>
<dbReference type="Proteomes" id="UP001258017">
    <property type="component" value="Unassembled WGS sequence"/>
</dbReference>
<dbReference type="EMBL" id="JAIFRP010000665">
    <property type="protein sequence ID" value="KAK2578073.1"/>
    <property type="molecule type" value="Genomic_DNA"/>
</dbReference>
<dbReference type="PANTHER" id="PTHR19446">
    <property type="entry name" value="REVERSE TRANSCRIPTASES"/>
    <property type="match status" value="1"/>
</dbReference>
<organism evidence="2 3">
    <name type="scientific">Odynerus spinipes</name>
    <dbReference type="NCBI Taxonomy" id="1348599"/>
    <lineage>
        <taxon>Eukaryota</taxon>
        <taxon>Metazoa</taxon>
        <taxon>Ecdysozoa</taxon>
        <taxon>Arthropoda</taxon>
        <taxon>Hexapoda</taxon>
        <taxon>Insecta</taxon>
        <taxon>Pterygota</taxon>
        <taxon>Neoptera</taxon>
        <taxon>Endopterygota</taxon>
        <taxon>Hymenoptera</taxon>
        <taxon>Apocrita</taxon>
        <taxon>Aculeata</taxon>
        <taxon>Vespoidea</taxon>
        <taxon>Vespidae</taxon>
        <taxon>Eumeninae</taxon>
        <taxon>Odynerus</taxon>
    </lineage>
</organism>
<feature type="region of interest" description="Disordered" evidence="1">
    <location>
        <begin position="1"/>
        <end position="20"/>
    </location>
</feature>
<keyword evidence="3" id="KW-1185">Reference proteome</keyword>
<evidence type="ECO:0000313" key="3">
    <source>
        <dbReference type="Proteomes" id="UP001258017"/>
    </source>
</evidence>
<evidence type="ECO:0000313" key="2">
    <source>
        <dbReference type="EMBL" id="KAK2578073.1"/>
    </source>
</evidence>
<sequence>MPNCKRVFPTSRGRGVHEQKAHKDWYDEQLSTKCSHQKAPWSAEELALLARLEANLTLQGQRLINVALVASFPNRTLEAIKGQRRDKKYKDSVQRYIREIEESRHVNPDIPDNNDNSINNPNNTLLNEMDTALNRLDTCMESGFHAEHLNKICKNLKVWPLERVKGELETYLIKTFPPMPRSRRPGNDTRDMRHLTRRKLRRVEYALTQRAWNKNPCNCLRKILKDKTSNQAPNKDTMVPYWTAVMTAESNTSPGTRREKLIGPEVWAPVTPNEIKAALPGLSTSPGPDGLTARQLRAMPTQILTRIFNLFLLCGSLPRHLLESRTVLIPKKDNASDPAEFRPITISSVMTRAFHKVLANRLLLHCNLDRRQKAFV</sequence>
<proteinExistence type="predicted"/>